<gene>
    <name evidence="2" type="ORF">DV707_06180</name>
    <name evidence="3" type="ORF">SAMN04488133_0312</name>
</gene>
<dbReference type="InterPro" id="IPR013766">
    <property type="entry name" value="Thioredoxin_domain"/>
</dbReference>
<proteinExistence type="predicted"/>
<dbReference type="OrthoDB" id="267941at2157"/>
<dbReference type="KEGG" id="hlm:DV707_06180"/>
<dbReference type="InterPro" id="IPR036249">
    <property type="entry name" value="Thioredoxin-like_sf"/>
</dbReference>
<dbReference type="EMBL" id="CP031311">
    <property type="protein sequence ID" value="QCC47287.1"/>
    <property type="molecule type" value="Genomic_DNA"/>
</dbReference>
<dbReference type="SUPFAM" id="SSF52833">
    <property type="entry name" value="Thioredoxin-like"/>
    <property type="match status" value="1"/>
</dbReference>
<dbReference type="CDD" id="cd02947">
    <property type="entry name" value="TRX_family"/>
    <property type="match status" value="1"/>
</dbReference>
<evidence type="ECO:0000313" key="3">
    <source>
        <dbReference type="EMBL" id="SEF63451.1"/>
    </source>
</evidence>
<dbReference type="PANTHER" id="PTHR45663:SF11">
    <property type="entry name" value="GEO12009P1"/>
    <property type="match status" value="1"/>
</dbReference>
<dbReference type="PROSITE" id="PS51352">
    <property type="entry name" value="THIOREDOXIN_2"/>
    <property type="match status" value="1"/>
</dbReference>
<accession>A0A1H5TMX6</accession>
<reference evidence="3 4" key="1">
    <citation type="submission" date="2016-10" db="EMBL/GenBank/DDBJ databases">
        <authorList>
            <person name="de Groot N.N."/>
        </authorList>
    </citation>
    <scope>NUCLEOTIDE SEQUENCE [LARGE SCALE GENOMIC DNA]</scope>
    <source>
        <strain evidence="3 4">CGMCC 1.10331</strain>
    </source>
</reference>
<dbReference type="RefSeq" id="WP_103990113.1">
    <property type="nucleotide sequence ID" value="NZ_CP031311.1"/>
</dbReference>
<evidence type="ECO:0000313" key="5">
    <source>
        <dbReference type="Proteomes" id="UP000296733"/>
    </source>
</evidence>
<protein>
    <submittedName>
        <fullName evidence="3">Thioredoxin</fullName>
    </submittedName>
</protein>
<dbReference type="Pfam" id="PF00085">
    <property type="entry name" value="Thioredoxin"/>
    <property type="match status" value="1"/>
</dbReference>
<dbReference type="Proteomes" id="UP000296733">
    <property type="component" value="Chromosome"/>
</dbReference>
<feature type="domain" description="Thioredoxin" evidence="1">
    <location>
        <begin position="1"/>
        <end position="119"/>
    </location>
</feature>
<dbReference type="Gene3D" id="3.40.30.10">
    <property type="entry name" value="Glutaredoxin"/>
    <property type="match status" value="1"/>
</dbReference>
<dbReference type="GO" id="GO:0015035">
    <property type="term" value="F:protein-disulfide reductase activity"/>
    <property type="evidence" value="ECO:0007669"/>
    <property type="project" value="TreeGrafter"/>
</dbReference>
<dbReference type="AlphaFoldDB" id="A0A1H5TMX6"/>
<dbReference type="Proteomes" id="UP000236740">
    <property type="component" value="Unassembled WGS sequence"/>
</dbReference>
<evidence type="ECO:0000313" key="2">
    <source>
        <dbReference type="EMBL" id="QCC47287.1"/>
    </source>
</evidence>
<dbReference type="PANTHER" id="PTHR45663">
    <property type="entry name" value="GEO12009P1"/>
    <property type="match status" value="1"/>
</dbReference>
<dbReference type="EMBL" id="FNVN01000001">
    <property type="protein sequence ID" value="SEF63451.1"/>
    <property type="molecule type" value="Genomic_DNA"/>
</dbReference>
<name>A0A1H5TMX6_9EURY</name>
<evidence type="ECO:0000259" key="1">
    <source>
        <dbReference type="PROSITE" id="PS51352"/>
    </source>
</evidence>
<reference evidence="2 5" key="2">
    <citation type="journal article" date="2019" name="Nat. Commun.">
        <title>A new type of DNA phosphorothioation-based antiviral system in archaea.</title>
        <authorList>
            <person name="Xiong L."/>
            <person name="Liu S."/>
            <person name="Chen S."/>
            <person name="Xiao Y."/>
            <person name="Zhu B."/>
            <person name="Gao Y."/>
            <person name="Zhang Y."/>
            <person name="Chen B."/>
            <person name="Luo J."/>
            <person name="Deng Z."/>
            <person name="Chen X."/>
            <person name="Wang L."/>
            <person name="Chen S."/>
        </authorList>
    </citation>
    <scope>NUCLEOTIDE SEQUENCE [LARGE SCALE GENOMIC DNA]</scope>
    <source>
        <strain evidence="2 5">CGMCC 1.10331</strain>
    </source>
</reference>
<dbReference type="GeneID" id="39857657"/>
<dbReference type="GO" id="GO:0005737">
    <property type="term" value="C:cytoplasm"/>
    <property type="evidence" value="ECO:0007669"/>
    <property type="project" value="TreeGrafter"/>
</dbReference>
<organism evidence="3 4">
    <name type="scientific">Halobellus limi</name>
    <dbReference type="NCBI Taxonomy" id="699433"/>
    <lineage>
        <taxon>Archaea</taxon>
        <taxon>Methanobacteriati</taxon>
        <taxon>Methanobacteriota</taxon>
        <taxon>Stenosarchaea group</taxon>
        <taxon>Halobacteria</taxon>
        <taxon>Halobacteriales</taxon>
        <taxon>Haloferacaceae</taxon>
        <taxon>Halobellus</taxon>
    </lineage>
</organism>
<keyword evidence="4" id="KW-1185">Reference proteome</keyword>
<sequence>MSTDASATDSTPERPVALESEADLDEFLAAHDRVLVDFYTEGCTLCASIEPVVGNVARAHDDLAVATINPRNDPPLIDRFRITSAPTLLLFEDGEVVGRLASGFQGGDAIDAFIENPGGDE</sequence>
<evidence type="ECO:0000313" key="4">
    <source>
        <dbReference type="Proteomes" id="UP000236740"/>
    </source>
</evidence>